<dbReference type="EMBL" id="JASUZV010000002">
    <property type="protein sequence ID" value="MDL5042839.1"/>
    <property type="molecule type" value="Genomic_DNA"/>
</dbReference>
<feature type="compositionally biased region" description="Basic and acidic residues" evidence="1">
    <location>
        <begin position="165"/>
        <end position="208"/>
    </location>
</feature>
<feature type="transmembrane region" description="Helical" evidence="2">
    <location>
        <begin position="246"/>
        <end position="268"/>
    </location>
</feature>
<dbReference type="Proteomes" id="UP001529255">
    <property type="component" value="Unassembled WGS sequence"/>
</dbReference>
<feature type="compositionally biased region" description="Polar residues" evidence="1">
    <location>
        <begin position="96"/>
        <end position="108"/>
    </location>
</feature>
<keyword evidence="2" id="KW-0472">Membrane</keyword>
<dbReference type="RefSeq" id="WP_285955450.1">
    <property type="nucleotide sequence ID" value="NZ_JASUZV010000002.1"/>
</dbReference>
<keyword evidence="2" id="KW-1133">Transmembrane helix</keyword>
<gene>
    <name evidence="3" type="ORF">QRD39_01780</name>
</gene>
<keyword evidence="4" id="KW-1185">Reference proteome</keyword>
<evidence type="ECO:0000313" key="4">
    <source>
        <dbReference type="Proteomes" id="UP001529255"/>
    </source>
</evidence>
<evidence type="ECO:0000256" key="2">
    <source>
        <dbReference type="SAM" id="Phobius"/>
    </source>
</evidence>
<proteinExistence type="predicted"/>
<sequence length="464" mass="52678">MLKDEWLEYFEAVNGRKPRPIDFKEALERGEFILSEESDSSQVTNQVPSDQGQASPDQSLDGETATAKALAQSQKERNDAQEALANAAQEKRKALSQETVFQVKTLQSGREAEVLQKEEEQRQRVAEAKERLASYAPTRPDSVSHSAGAASATIQDIPVFSNESQYHDSSEDLKKANRKEEKEAKKIARQAARDKKKAEKLADKVKSKEDQTVDKLEKRLESQIRLLESVQNIDKKSQKAKNWGKGALISSLIAVVLMLLIGGVYGFWRNASGNIEGTWELKTSKVLDENSGKLTNALKEHENNNEIYVSFLKVDHSNNLQTHSYFYTKGKEDQPTFTASDYLKEYQVVDQWNKSITYTKEVSEFKRELTRVVSELYPNADKNLVDYYISDNVDNYRLYRKGKRTKSYTVNKDTLVVSTYNEDGKLTSRDTYEKVSKATAKGLEAEYAEAKVAYEKNHKTTSKK</sequence>
<name>A0ABT7LQB9_9STRE</name>
<organism evidence="3 4">
    <name type="scientific">Streptococcus raffinosi</name>
    <dbReference type="NCBI Taxonomy" id="3053355"/>
    <lineage>
        <taxon>Bacteria</taxon>
        <taxon>Bacillati</taxon>
        <taxon>Bacillota</taxon>
        <taxon>Bacilli</taxon>
        <taxon>Lactobacillales</taxon>
        <taxon>Streptococcaceae</taxon>
        <taxon>Streptococcus</taxon>
    </lineage>
</organism>
<comment type="caution">
    <text evidence="3">The sequence shown here is derived from an EMBL/GenBank/DDBJ whole genome shotgun (WGS) entry which is preliminary data.</text>
</comment>
<accession>A0ABT7LQB9</accession>
<reference evidence="3 4" key="1">
    <citation type="submission" date="2023-06" db="EMBL/GenBank/DDBJ databases">
        <title>A potential novel species of Streptococcus isolated from human milk sample.</title>
        <authorList>
            <person name="Nguyen H.V."/>
            <person name="Trinh A.T.V."/>
            <person name="Hoang A.T.L."/>
            <person name="Bui L.N.H."/>
            <person name="Tran Q.T.L."/>
            <person name="Trinh T."/>
        </authorList>
    </citation>
    <scope>NUCLEOTIDE SEQUENCE [LARGE SCALE GENOMIC DNA]</scope>
    <source>
        <strain evidence="3 4">VTCC 12812</strain>
    </source>
</reference>
<protein>
    <submittedName>
        <fullName evidence="3">Uncharacterized protein</fullName>
    </submittedName>
</protein>
<evidence type="ECO:0000256" key="1">
    <source>
        <dbReference type="SAM" id="MobiDB-lite"/>
    </source>
</evidence>
<keyword evidence="2" id="KW-0812">Transmembrane</keyword>
<evidence type="ECO:0000313" key="3">
    <source>
        <dbReference type="EMBL" id="MDL5042839.1"/>
    </source>
</evidence>
<feature type="region of interest" description="Disordered" evidence="1">
    <location>
        <begin position="33"/>
        <end position="208"/>
    </location>
</feature>
<feature type="compositionally biased region" description="Basic and acidic residues" evidence="1">
    <location>
        <begin position="110"/>
        <end position="132"/>
    </location>
</feature>
<feature type="compositionally biased region" description="Polar residues" evidence="1">
    <location>
        <begin position="40"/>
        <end position="58"/>
    </location>
</feature>